<dbReference type="AlphaFoldDB" id="A0A3N0E9A7"/>
<reference evidence="2 3" key="1">
    <citation type="submission" date="2018-11" db="EMBL/GenBank/DDBJ databases">
        <title>The genome draft of YIM 96095.</title>
        <authorList>
            <person name="Tang S.-K."/>
            <person name="Chunyu W.-X."/>
            <person name="Feng Y.-Z."/>
        </authorList>
    </citation>
    <scope>NUCLEOTIDE SEQUENCE [LARGE SCALE GENOMIC DNA]</scope>
    <source>
        <strain evidence="2 3">YIM 96095</strain>
    </source>
</reference>
<evidence type="ECO:0000313" key="3">
    <source>
        <dbReference type="Proteomes" id="UP000269198"/>
    </source>
</evidence>
<proteinExistence type="predicted"/>
<dbReference type="OrthoDB" id="3418476at2"/>
<feature type="compositionally biased region" description="Acidic residues" evidence="1">
    <location>
        <begin position="207"/>
        <end position="223"/>
    </location>
</feature>
<dbReference type="Proteomes" id="UP000269198">
    <property type="component" value="Unassembled WGS sequence"/>
</dbReference>
<name>A0A3N0E9A7_9ACTN</name>
<dbReference type="EMBL" id="RJMB01000011">
    <property type="protein sequence ID" value="RNL84401.1"/>
    <property type="molecule type" value="Genomic_DNA"/>
</dbReference>
<dbReference type="InterPro" id="IPR011047">
    <property type="entry name" value="Quinoprotein_ADH-like_sf"/>
</dbReference>
<keyword evidence="3" id="KW-1185">Reference proteome</keyword>
<feature type="region of interest" description="Disordered" evidence="1">
    <location>
        <begin position="26"/>
        <end position="55"/>
    </location>
</feature>
<sequence length="475" mass="50985">MPHWRRAPLALVTGVGVVVSLAACTGEEPDDRTERSPRPLPTSYDAEPPPGVTGEPVRYLHGDGAGSPEIFDDSGGVRIESLGDAFLVSSNSEERHVLQRANDGETLWRGEQRVDRFGHDRDGSEVLVLAEESDGETATTVVDDEGETVWSGGGRETYLDGLALRRPDGWSAEEPHGDFTVLDTAGDEVWDFTFEEPSEDAGGTEPAGEDDPPEENGDTEPEPDWMGVPVGARGDVLFLDDGSGLLQARDLGEDTGELLWSVAADDEELAGRSAVPRPRPQLVGTYELPVEEDGDDTTGDGRTRDTVLVRWTLPEDPSLLSLHDLDSGEPLWSLTEPGANPDDHDFSTERIPGTVYDPATRTLLLPQASGETPMIGVDLVEGEIGWEFEGVTERAITPALALDGYVYGDSRDSDDGSSQVVLEAESKDIVAEGLGPYVEATTDEGYAVVVWDRQRFVFGPSDGASEDPGSSPPAE</sequence>
<protein>
    <submittedName>
        <fullName evidence="2">Uncharacterized protein</fullName>
    </submittedName>
</protein>
<gene>
    <name evidence="2" type="ORF">EFW17_12685</name>
</gene>
<organism evidence="2 3">
    <name type="scientific">Halostreptopolyspora alba</name>
    <dbReference type="NCBI Taxonomy" id="2487137"/>
    <lineage>
        <taxon>Bacteria</taxon>
        <taxon>Bacillati</taxon>
        <taxon>Actinomycetota</taxon>
        <taxon>Actinomycetes</taxon>
        <taxon>Streptosporangiales</taxon>
        <taxon>Nocardiopsidaceae</taxon>
        <taxon>Halostreptopolyspora</taxon>
    </lineage>
</organism>
<dbReference type="RefSeq" id="WP_123201571.1">
    <property type="nucleotide sequence ID" value="NZ_RJMB01000011.1"/>
</dbReference>
<accession>A0A3N0E9A7</accession>
<evidence type="ECO:0000256" key="1">
    <source>
        <dbReference type="SAM" id="MobiDB-lite"/>
    </source>
</evidence>
<feature type="region of interest" description="Disordered" evidence="1">
    <location>
        <begin position="196"/>
        <end position="230"/>
    </location>
</feature>
<dbReference type="SUPFAM" id="SSF50998">
    <property type="entry name" value="Quinoprotein alcohol dehydrogenase-like"/>
    <property type="match status" value="1"/>
</dbReference>
<comment type="caution">
    <text evidence="2">The sequence shown here is derived from an EMBL/GenBank/DDBJ whole genome shotgun (WGS) entry which is preliminary data.</text>
</comment>
<evidence type="ECO:0000313" key="2">
    <source>
        <dbReference type="EMBL" id="RNL84401.1"/>
    </source>
</evidence>
<dbReference type="PROSITE" id="PS51257">
    <property type="entry name" value="PROKAR_LIPOPROTEIN"/>
    <property type="match status" value="1"/>
</dbReference>